<evidence type="ECO:0000313" key="4">
    <source>
        <dbReference type="Proteomes" id="UP000216004"/>
    </source>
</evidence>
<dbReference type="EMBL" id="MWWS01000003">
    <property type="protein sequence ID" value="OZG50598.1"/>
    <property type="molecule type" value="Genomic_DNA"/>
</dbReference>
<keyword evidence="2" id="KW-1133">Transmembrane helix</keyword>
<sequence length="1758" mass="194760">MLFKSNKHHRVSAQLLHVVVLFAFSLGLYLVLQMLYPQLATAEERSPIEVSFTYHQEKAKDDITDGYTWVAAGSRSLELSVQGKLLNDNSSRRSDISITDITIEGGQPCPVMDASSARDISEGKYKLRFAGDDQDYRQSEYKMDQCRLKILYKHRTNNLGNPHLIQERSFVSPLNQIDMNTVNAQGQSVDFVKNPSSIIIDTTADRNVRLWVSGPAQEDPLGRVFGKASAYQLSLSSRDPWLAQIVQVVRNNQIRTNPGQSFHAMTFDQQPAQDPGRDPNHQNPLSINCTSSSNYTSTNRDSASSGDHARTWTVLNQSCAVNFASVYPYNSNARYTAKVQEDLARFLDVQEPVNGDNPLSFVYDTQQPTVTSVTYLSHEREMNSLDYDVQAGNTKFAFNKRSVRIRAKDMRPAMPTVDSNGNQTYPLEDGNDGNSDSNVSDLDAIVLSGVRYQHVDESGNFTDPKQLIQCPSEAPLSSNDSCDYSIAKGSDGNGIYFDVSFQSSGYYDFSQVNAQAVDRAGNKCDFHTLNSAAASPNSPPNTSHMISKLVIDTSYTTIGQPRIAVSRNTQERPIAVPQGSNGLDRYYFDSDVYVTVQSKDQYFMYYLRMLANDPQQNAGMLKYWRDDVPIGMSNSKIACPIDIQAIHVQQGEEWPWSLACNASVMQMENNGQGSVNGAFTFSFNDNLLPTVFSSQKTRFGIDTQAPAFTGFKGLRGSGLQQINDFPLADGKHAIVTSPGENKMQVRVQDLLPEEQRGAEEINGSSQNGSSGIGGECNRSVCHPEVRVEIPAPTDLNGNPLGKAGRKNLSLPVDESGWVTIDFNAEGMYNLSMITIEVRDRADHPSEFGEHTNTGNSRTIQLIDVVNKYHAKDGIEQPFDAVVIDSSHSRREAHIAVKQGNLNPSSTNPAYYFRGEAVVDFTITDRWFPLYQQLGQSNHDNFLTASVSLATPKPFEPVSFQSDMWKPDNTTPDTWVYHGYLMPRSDVDPQRPLEGKYQLKISYTGLQSDNTNVAEASQEFVIDYTGPTLGGLHLSAHSPQRWQWIFPSSLHVSLDGIGDSISQVDESSLDFKDYSQDDEIPMLSYDQRLVRDGVSRLKSSLRFESNSVVSFELNGDSQRLRFDATSIALKDKAGNPSSTHAISAYGNDTAGVINDAKGLIGVAIDSKEPVLTVTYDNNDVRNGKYFKAKRVAKVSLDESNFDFISGNDSKRTILTSSIDGRETELHAKDFANPSGDQHSYEAYLTCDADGDWVVDASVTDPGNHQAQQYHTEFTVDTTKPVMLITFDNNDSKNGMYYKAPRTATVTLVERNYSEKESVITTTAKNDANKDVPAPVGMGWSMTGNVKEYSWVQKVPFSGEYHYTLEANATDLAGNVAEVVKEPEFVIDMTKPDLHIEKVEDKSAYAGTVAPQIKFLDDNIDHGRTTYELVGDRRGKIAITEMEAVEGGNDNSVVIDIPDFQRKSSVDDVYTLTAKSEDMAGNSSVVSKTFSVNRFGSTYRFLSGTSSLRGAYLKRPQPVTVEEINVSGIADGQSKLEMAKNGRMHVMDHSEYQITKGKDHGWSTTTYAIPATSFTEDGYYRLIFTSTDDAGNLSENTMQNKNEDRTGEASVNFAIDSVPPTVSALGIDSHRVYYAQKKSVGVDVKDNMKIRAAQVFVDGVQQEQWSGDDLLKGVPSFELQSDAHSHKIVIQTEDVAGNSSTSTYYVVVASNWLQYVRENGVLFVSLIFTGSLLLLMLAVVITLLVRRRKALAYRRNPFGK</sequence>
<dbReference type="Proteomes" id="UP000216004">
    <property type="component" value="Unassembled WGS sequence"/>
</dbReference>
<accession>A0A261EUQ8</accession>
<gene>
    <name evidence="3" type="ORF">BOCO_0198</name>
</gene>
<keyword evidence="2" id="KW-0812">Transmembrane</keyword>
<feature type="region of interest" description="Disordered" evidence="1">
    <location>
        <begin position="413"/>
        <end position="438"/>
    </location>
</feature>
<keyword evidence="4" id="KW-1185">Reference proteome</keyword>
<keyword evidence="2" id="KW-0472">Membrane</keyword>
<feature type="transmembrane region" description="Helical" evidence="2">
    <location>
        <begin position="12"/>
        <end position="36"/>
    </location>
</feature>
<evidence type="ECO:0000313" key="3">
    <source>
        <dbReference type="EMBL" id="OZG50598.1"/>
    </source>
</evidence>
<feature type="transmembrane region" description="Helical" evidence="2">
    <location>
        <begin position="1718"/>
        <end position="1743"/>
    </location>
</feature>
<dbReference type="RefSeq" id="WP_094722257.1">
    <property type="nucleotide sequence ID" value="NZ_MWWS01000003.1"/>
</dbReference>
<feature type="region of interest" description="Disordered" evidence="1">
    <location>
        <begin position="268"/>
        <end position="306"/>
    </location>
</feature>
<evidence type="ECO:0000256" key="2">
    <source>
        <dbReference type="SAM" id="Phobius"/>
    </source>
</evidence>
<dbReference type="OrthoDB" id="3193440at2"/>
<organism evidence="3 4">
    <name type="scientific">Bombiscardovia coagulans</name>
    <dbReference type="NCBI Taxonomy" id="686666"/>
    <lineage>
        <taxon>Bacteria</taxon>
        <taxon>Bacillati</taxon>
        <taxon>Actinomycetota</taxon>
        <taxon>Actinomycetes</taxon>
        <taxon>Bifidobacteriales</taxon>
        <taxon>Bifidobacteriaceae</taxon>
        <taxon>Bombiscardovia</taxon>
    </lineage>
</organism>
<comment type="caution">
    <text evidence="3">The sequence shown here is derived from an EMBL/GenBank/DDBJ whole genome shotgun (WGS) entry which is preliminary data.</text>
</comment>
<feature type="region of interest" description="Disordered" evidence="1">
    <location>
        <begin position="757"/>
        <end position="777"/>
    </location>
</feature>
<evidence type="ECO:0000256" key="1">
    <source>
        <dbReference type="SAM" id="MobiDB-lite"/>
    </source>
</evidence>
<feature type="compositionally biased region" description="Low complexity" evidence="1">
    <location>
        <begin position="286"/>
        <end position="302"/>
    </location>
</feature>
<proteinExistence type="predicted"/>
<reference evidence="3 4" key="1">
    <citation type="journal article" date="2017" name="BMC Genomics">
        <title>Comparative genomic and phylogenomic analyses of the Bifidobacteriaceae family.</title>
        <authorList>
            <person name="Lugli G.A."/>
            <person name="Milani C."/>
            <person name="Turroni F."/>
            <person name="Duranti S."/>
            <person name="Mancabelli L."/>
            <person name="Mangifesta M."/>
            <person name="Ferrario C."/>
            <person name="Modesto M."/>
            <person name="Mattarelli P."/>
            <person name="Jiri K."/>
            <person name="van Sinderen D."/>
            <person name="Ventura M."/>
        </authorList>
    </citation>
    <scope>NUCLEOTIDE SEQUENCE [LARGE SCALE GENOMIC DNA]</scope>
    <source>
        <strain evidence="3 4">DSM 22924</strain>
    </source>
</reference>
<protein>
    <submittedName>
        <fullName evidence="3">Bacterial Ig-like domain (Group 3)</fullName>
    </submittedName>
</protein>
<name>A0A261EUQ8_9BIFI</name>